<dbReference type="GO" id="GO:0003677">
    <property type="term" value="F:DNA binding"/>
    <property type="evidence" value="ECO:0007669"/>
    <property type="project" value="UniProtKB-KW"/>
</dbReference>
<dbReference type="GO" id="GO:0003700">
    <property type="term" value="F:DNA-binding transcription factor activity"/>
    <property type="evidence" value="ECO:0007669"/>
    <property type="project" value="InterPro"/>
</dbReference>
<comment type="caution">
    <text evidence="5">The sequence shown here is derived from an EMBL/GenBank/DDBJ whole genome shotgun (WGS) entry which is preliminary data.</text>
</comment>
<keyword evidence="3" id="KW-0804">Transcription</keyword>
<dbReference type="PROSITE" id="PS00894">
    <property type="entry name" value="HTH_DEOR_1"/>
    <property type="match status" value="1"/>
</dbReference>
<protein>
    <submittedName>
        <fullName evidence="5">DeoR family fructose operon transcriptional repressor</fullName>
    </submittedName>
</protein>
<dbReference type="InterPro" id="IPR036388">
    <property type="entry name" value="WH-like_DNA-bd_sf"/>
</dbReference>
<dbReference type="SUPFAM" id="SSF100950">
    <property type="entry name" value="NagB/RpiA/CoA transferase-like"/>
    <property type="match status" value="1"/>
</dbReference>
<evidence type="ECO:0000259" key="4">
    <source>
        <dbReference type="PROSITE" id="PS51000"/>
    </source>
</evidence>
<dbReference type="Proteomes" id="UP000543642">
    <property type="component" value="Unassembled WGS sequence"/>
</dbReference>
<proteinExistence type="predicted"/>
<evidence type="ECO:0000313" key="5">
    <source>
        <dbReference type="EMBL" id="MBB5264092.1"/>
    </source>
</evidence>
<dbReference type="PANTHER" id="PTHR30363">
    <property type="entry name" value="HTH-TYPE TRANSCRIPTIONAL REGULATOR SRLR-RELATED"/>
    <property type="match status" value="1"/>
</dbReference>
<dbReference type="AlphaFoldDB" id="A0A7W8H953"/>
<keyword evidence="2" id="KW-0238">DNA-binding</keyword>
<evidence type="ECO:0000256" key="2">
    <source>
        <dbReference type="ARBA" id="ARBA00023125"/>
    </source>
</evidence>
<dbReference type="PANTHER" id="PTHR30363:SF56">
    <property type="entry name" value="TRANSCRIPTIONAL REGULATOR, DEOR FAMILY"/>
    <property type="match status" value="1"/>
</dbReference>
<dbReference type="Gene3D" id="1.10.10.10">
    <property type="entry name" value="Winged helix-like DNA-binding domain superfamily/Winged helix DNA-binding domain"/>
    <property type="match status" value="1"/>
</dbReference>
<dbReference type="Pfam" id="PF00455">
    <property type="entry name" value="DeoRC"/>
    <property type="match status" value="1"/>
</dbReference>
<keyword evidence="6" id="KW-1185">Reference proteome</keyword>
<dbReference type="PROSITE" id="PS51000">
    <property type="entry name" value="HTH_DEOR_2"/>
    <property type="match status" value="1"/>
</dbReference>
<dbReference type="InterPro" id="IPR018356">
    <property type="entry name" value="Tscrpt_reg_HTH_DeoR_CS"/>
</dbReference>
<evidence type="ECO:0000256" key="1">
    <source>
        <dbReference type="ARBA" id="ARBA00023015"/>
    </source>
</evidence>
<dbReference type="Gene3D" id="3.40.50.1360">
    <property type="match status" value="1"/>
</dbReference>
<dbReference type="SMART" id="SM00420">
    <property type="entry name" value="HTH_DEOR"/>
    <property type="match status" value="1"/>
</dbReference>
<dbReference type="PRINTS" id="PR00037">
    <property type="entry name" value="HTHLACR"/>
</dbReference>
<dbReference type="SMART" id="SM01134">
    <property type="entry name" value="DeoRC"/>
    <property type="match status" value="1"/>
</dbReference>
<evidence type="ECO:0000256" key="3">
    <source>
        <dbReference type="ARBA" id="ARBA00023163"/>
    </source>
</evidence>
<dbReference type="InterPro" id="IPR050313">
    <property type="entry name" value="Carb_Metab_HTH_regulators"/>
</dbReference>
<evidence type="ECO:0000313" key="6">
    <source>
        <dbReference type="Proteomes" id="UP000543642"/>
    </source>
</evidence>
<dbReference type="InterPro" id="IPR014036">
    <property type="entry name" value="DeoR-like_C"/>
</dbReference>
<dbReference type="Pfam" id="PF08220">
    <property type="entry name" value="HTH_DeoR"/>
    <property type="match status" value="1"/>
</dbReference>
<dbReference type="InterPro" id="IPR037171">
    <property type="entry name" value="NagB/RpiA_transferase-like"/>
</dbReference>
<dbReference type="InterPro" id="IPR001034">
    <property type="entry name" value="DeoR_HTH"/>
</dbReference>
<feature type="domain" description="HTH deoR-type" evidence="4">
    <location>
        <begin position="3"/>
        <end position="58"/>
    </location>
</feature>
<accession>A0A7W8H953</accession>
<organism evidence="5 6">
    <name type="scientific">Catenibacillus scindens</name>
    <dbReference type="NCBI Taxonomy" id="673271"/>
    <lineage>
        <taxon>Bacteria</taxon>
        <taxon>Bacillati</taxon>
        <taxon>Bacillota</taxon>
        <taxon>Clostridia</taxon>
        <taxon>Lachnospirales</taxon>
        <taxon>Lachnospiraceae</taxon>
        <taxon>Catenibacillus</taxon>
    </lineage>
</organism>
<keyword evidence="1" id="KW-0805">Transcription regulation</keyword>
<sequence length="248" mass="27188">MLTEKRQEEILEMLHQKGSVTLQELKDHFKISESTIRRDLNALDAKGALTKVFGGAVRSEDPMDIKEEQVSNRETLNADAKAAIGQYAASLIGPDDFVYLDAGTTTGFMIPYLTQRSAVFVTNAVSHALSLGRSGFRVILIGGEFKSITEALVGNEAYVSLEKYNFTKGFFGANGVSPSAGYTTPDINEALVKKCAMDHTQNPYILCDSSKFYHRSPVTFGDFSRAKIITEMIPDKTLAGYSHVIAVQ</sequence>
<dbReference type="EMBL" id="JACHFW010000003">
    <property type="protein sequence ID" value="MBB5264092.1"/>
    <property type="molecule type" value="Genomic_DNA"/>
</dbReference>
<gene>
    <name evidence="5" type="ORF">HNP82_001197</name>
</gene>
<dbReference type="SUPFAM" id="SSF46785">
    <property type="entry name" value="Winged helix' DNA-binding domain"/>
    <property type="match status" value="1"/>
</dbReference>
<dbReference type="InterPro" id="IPR036390">
    <property type="entry name" value="WH_DNA-bd_sf"/>
</dbReference>
<reference evidence="5 6" key="1">
    <citation type="submission" date="2020-08" db="EMBL/GenBank/DDBJ databases">
        <title>Genomic Encyclopedia of Type Strains, Phase IV (KMG-IV): sequencing the most valuable type-strain genomes for metagenomic binning, comparative biology and taxonomic classification.</title>
        <authorList>
            <person name="Goeker M."/>
        </authorList>
    </citation>
    <scope>NUCLEOTIDE SEQUENCE [LARGE SCALE GENOMIC DNA]</scope>
    <source>
        <strain evidence="5 6">DSM 106146</strain>
    </source>
</reference>
<dbReference type="RefSeq" id="WP_183772469.1">
    <property type="nucleotide sequence ID" value="NZ_CAWVEG010000043.1"/>
</dbReference>
<name>A0A7W8H953_9FIRM</name>